<evidence type="ECO:0000313" key="5">
    <source>
        <dbReference type="Proteomes" id="UP000603602"/>
    </source>
</evidence>
<evidence type="ECO:0000256" key="2">
    <source>
        <dbReference type="SAM" id="MobiDB-lite"/>
    </source>
</evidence>
<dbReference type="NCBIfam" id="TIGR02675">
    <property type="entry name" value="tape_meas_nterm"/>
    <property type="match status" value="1"/>
</dbReference>
<dbReference type="PANTHER" id="PTHR45615">
    <property type="entry name" value="MYOSIN HEAVY CHAIN, NON-MUSCLE"/>
    <property type="match status" value="1"/>
</dbReference>
<evidence type="ECO:0000259" key="3">
    <source>
        <dbReference type="Pfam" id="PF20155"/>
    </source>
</evidence>
<organism evidence="4 5">
    <name type="scientific">Thauera sedimentorum</name>
    <dbReference type="NCBI Taxonomy" id="2767595"/>
    <lineage>
        <taxon>Bacteria</taxon>
        <taxon>Pseudomonadati</taxon>
        <taxon>Pseudomonadota</taxon>
        <taxon>Betaproteobacteria</taxon>
        <taxon>Rhodocyclales</taxon>
        <taxon>Zoogloeaceae</taxon>
        <taxon>Thauera</taxon>
    </lineage>
</organism>
<keyword evidence="1" id="KW-0175">Coiled coil</keyword>
<evidence type="ECO:0000313" key="4">
    <source>
        <dbReference type="EMBL" id="MBD8502760.1"/>
    </source>
</evidence>
<dbReference type="Gene3D" id="1.10.287.1490">
    <property type="match status" value="1"/>
</dbReference>
<feature type="compositionally biased region" description="Polar residues" evidence="2">
    <location>
        <begin position="1229"/>
        <end position="1252"/>
    </location>
</feature>
<comment type="caution">
    <text evidence="4">The sequence shown here is derived from an EMBL/GenBank/DDBJ whole genome shotgun (WGS) entry which is preliminary data.</text>
</comment>
<evidence type="ECO:0000256" key="1">
    <source>
        <dbReference type="SAM" id="Coils"/>
    </source>
</evidence>
<feature type="coiled-coil region" evidence="1">
    <location>
        <begin position="113"/>
        <end position="182"/>
    </location>
</feature>
<dbReference type="Pfam" id="PF20155">
    <property type="entry name" value="TMP_3"/>
    <property type="match status" value="1"/>
</dbReference>
<gene>
    <name evidence="4" type="ORF">IFO67_07655</name>
</gene>
<proteinExistence type="predicted"/>
<reference evidence="5" key="1">
    <citation type="submission" date="2023-07" db="EMBL/GenBank/DDBJ databases">
        <title>Thauera sp. CAU 1555 isolated from sand of Yaerae Beach.</title>
        <authorList>
            <person name="Kim W."/>
        </authorList>
    </citation>
    <scope>NUCLEOTIDE SEQUENCE [LARGE SCALE GENOMIC DNA]</scope>
    <source>
        <strain evidence="5">CAU 1555</strain>
    </source>
</reference>
<feature type="coiled-coil region" evidence="1">
    <location>
        <begin position="1143"/>
        <end position="1186"/>
    </location>
</feature>
<sequence length="1300" mass="133656">MALVSTNEVGLALSAKVEGTSSIRSLSEQLAAAAEHAGEASPQLKALAAEVAALDSQQGAVETLIALKRETAVLGREMGAAQGNIDALATSLDEARTNAAAAAEGQADAAARLASARSRYAELKDAVAGAKAELKTARAKFRESGGATDEYAQQVLAARDKLASYRAELKTARTSVGELSAEHRAAGKAAREAASVEKTLAREYDQTIAGARRLSAELGAKNRVMQATSSFLKEAGVNTRALGDEQKRLAAAADDLSGRITNIQRAASRGAQGIDAMGREAQEAQGAMTALGGATDSLQIKLSGVAKAVAGVFAIGQVKGYIGDMIGVADAYGQMAERIGMATASSEEYDLVQRRLLDTANTVYRPLAEAQELYIRTADALRSMHYSTEQALDITDSFSYLLATNAANAEKAASAVNAYSKAVQSGKIDADAWQSILASMPTVVDAVATATGKSAEEIRKLGVTGKLALADLNEGLRQTVDTNRQATEGMSTTVTDALTKLSNTWQVYIGEANRASGATEQIAGLIDMVSDNLDELVTVATRAGEVMVAVFAMKAVRAVQAFGAAQLAAVGTVQALTTATNAQAAAAASSARGLNLAAAATGLLAGAGKAATAPMIALTGTITTATAAIWAKVRALGALRVAMISSGVGALVVGIGTLIGKFTEGKAHADELGAAVDQALDQPEDKVTPQLRLLATEAEGARFQLAEVQRQFQGINTDAASTASELKKVVEAADIGSADGISRLSADLALLKESAYATGEQIDSALRDRLAQLTTKELREFAIQAEMAFSQGHFGAEALARINDQVLAASFARLGINAAQALGQVSPAAQEAIDGVDGIVLALERTGASAEQTGAAVEAAIGQALAKADSTAALDALIAKVEAMGRAGILSADQVATALDRIKGKSDELTPGINSVGEALKRLGITSDAELKKTAAGLREAYEAVVKLGGSTREQADAFRHYAEAAIAANGGVADSALAAQAAQHGLSIKANESGKAIVSSMTEAARATSEVGDAGTEVAAGLSEAAAAAKSIATEAKAAATAAKDAAESLVDAARRHNDAVSGVSVPWLQGAAAASRYADEAGRAAQRAADAASATGLGMRSVAHSIQMGRLAAQEFIETMETLDRRQADLTQGASDGVEDLRLRLLELEGTEEEVDRARAERDRAARERQIALLQIEIERAKVRGDTEEAARLQRDIGYLKEQIALLGKIEAAETRRRVAAQKRQATESGSSAISDAPRSGNSGSTSPGAISTAPASVHRVSITLGRRSVGVDTVSLRDANTLVDILKELEGAAAVAS</sequence>
<dbReference type="PANTHER" id="PTHR45615:SF66">
    <property type="entry name" value="CARD DOMAIN-CONTAINING PROTEIN"/>
    <property type="match status" value="1"/>
</dbReference>
<feature type="domain" description="Tape measure protein N-terminal" evidence="3">
    <location>
        <begin position="325"/>
        <end position="513"/>
    </location>
</feature>
<protein>
    <submittedName>
        <fullName evidence="4">Tape measure protein</fullName>
    </submittedName>
</protein>
<accession>A0ABR9BB89</accession>
<dbReference type="EMBL" id="JACYTO010000001">
    <property type="protein sequence ID" value="MBD8502760.1"/>
    <property type="molecule type" value="Genomic_DNA"/>
</dbReference>
<keyword evidence="5" id="KW-1185">Reference proteome</keyword>
<feature type="region of interest" description="Disordered" evidence="2">
    <location>
        <begin position="1223"/>
        <end position="1256"/>
    </location>
</feature>
<dbReference type="RefSeq" id="WP_187717521.1">
    <property type="nucleotide sequence ID" value="NZ_JACTAH010000001.1"/>
</dbReference>
<name>A0ABR9BB89_9RHOO</name>
<dbReference type="Proteomes" id="UP000603602">
    <property type="component" value="Unassembled WGS sequence"/>
</dbReference>
<dbReference type="InterPro" id="IPR013491">
    <property type="entry name" value="Tape_meas_N"/>
</dbReference>